<dbReference type="EMBL" id="JBHSIM010000036">
    <property type="protein sequence ID" value="MFC4833912.1"/>
    <property type="molecule type" value="Genomic_DNA"/>
</dbReference>
<dbReference type="InterPro" id="IPR050194">
    <property type="entry name" value="Glycosyltransferase_grp1"/>
</dbReference>
<evidence type="ECO:0000259" key="2">
    <source>
        <dbReference type="Pfam" id="PF00534"/>
    </source>
</evidence>
<dbReference type="EC" id="2.4.-.-" evidence="3"/>
<protein>
    <submittedName>
        <fullName evidence="3">Glycosyltransferase</fullName>
        <ecNumber evidence="3">2.4.-.-</ecNumber>
    </submittedName>
</protein>
<reference evidence="4" key="1">
    <citation type="journal article" date="2019" name="Int. J. Syst. Evol. Microbiol.">
        <title>The Global Catalogue of Microorganisms (GCM) 10K type strain sequencing project: providing services to taxonomists for standard genome sequencing and annotation.</title>
        <authorList>
            <consortium name="The Broad Institute Genomics Platform"/>
            <consortium name="The Broad Institute Genome Sequencing Center for Infectious Disease"/>
            <person name="Wu L."/>
            <person name="Ma J."/>
        </authorList>
    </citation>
    <scope>NUCLEOTIDE SEQUENCE [LARGE SCALE GENOMIC DNA]</scope>
    <source>
        <strain evidence="4">CCUG 50347</strain>
    </source>
</reference>
<dbReference type="Proteomes" id="UP001595909">
    <property type="component" value="Unassembled WGS sequence"/>
</dbReference>
<dbReference type="SUPFAM" id="SSF53756">
    <property type="entry name" value="UDP-Glycosyltransferase/glycogen phosphorylase"/>
    <property type="match status" value="1"/>
</dbReference>
<keyword evidence="4" id="KW-1185">Reference proteome</keyword>
<gene>
    <name evidence="3" type="ORF">ACFPEL_15975</name>
</gene>
<name>A0ABV9RL96_9PSEU</name>
<dbReference type="InterPro" id="IPR001296">
    <property type="entry name" value="Glyco_trans_1"/>
</dbReference>
<keyword evidence="3" id="KW-0328">Glycosyltransferase</keyword>
<feature type="domain" description="Glycosyl transferase family 1" evidence="2">
    <location>
        <begin position="186"/>
        <end position="327"/>
    </location>
</feature>
<accession>A0ABV9RL96</accession>
<dbReference type="PANTHER" id="PTHR45947">
    <property type="entry name" value="SULFOQUINOVOSYL TRANSFERASE SQD2"/>
    <property type="match status" value="1"/>
</dbReference>
<dbReference type="GO" id="GO:0016757">
    <property type="term" value="F:glycosyltransferase activity"/>
    <property type="evidence" value="ECO:0007669"/>
    <property type="project" value="UniProtKB-KW"/>
</dbReference>
<keyword evidence="1 3" id="KW-0808">Transferase</keyword>
<dbReference type="Pfam" id="PF00534">
    <property type="entry name" value="Glycos_transf_1"/>
    <property type="match status" value="1"/>
</dbReference>
<sequence>MRISVAHEWLTNWGGSERVAAEIRDVAGAQELVVSVANRELVAERFPDLPVRALWPSRLPSASTRWARYAVPMIGAWATARIEADALLVSSHFAAHFAAARFEGPSIVYYHTPARMLWCPEIELARLPPAARGAVRGAILPSMRRWDRRAAQSPTVVLGNSTAVARRIADAYGRTAQVLHPPVDVDRWSSLARGGRSHLLWVGRLVAYKRPDLAIEVARRTGLPLVVVGDGPERARLERAAPAHVRFLGHAPESVVRDALAHAGLLVFPGEEDFGIAPVEALAAGVPVVALARGGALDYVRAGENGVLVEEQEPEAFARAVRAAWASSWDERLIRDSARRFSVDRFRAEFASVLDATLGTAWRRRKVGRARTISSSDVAPSPVAP</sequence>
<evidence type="ECO:0000313" key="3">
    <source>
        <dbReference type="EMBL" id="MFC4833912.1"/>
    </source>
</evidence>
<dbReference type="Gene3D" id="3.40.50.2000">
    <property type="entry name" value="Glycogen Phosphorylase B"/>
    <property type="match status" value="2"/>
</dbReference>
<proteinExistence type="predicted"/>
<comment type="caution">
    <text evidence="3">The sequence shown here is derived from an EMBL/GenBank/DDBJ whole genome shotgun (WGS) entry which is preliminary data.</text>
</comment>
<dbReference type="RefSeq" id="WP_274188023.1">
    <property type="nucleotide sequence ID" value="NZ_BAABHN010000036.1"/>
</dbReference>
<dbReference type="PANTHER" id="PTHR45947:SF3">
    <property type="entry name" value="SULFOQUINOVOSYL TRANSFERASE SQD2"/>
    <property type="match status" value="1"/>
</dbReference>
<evidence type="ECO:0000256" key="1">
    <source>
        <dbReference type="ARBA" id="ARBA00022679"/>
    </source>
</evidence>
<organism evidence="3 4">
    <name type="scientific">Actinomycetospora chibensis</name>
    <dbReference type="NCBI Taxonomy" id="663606"/>
    <lineage>
        <taxon>Bacteria</taxon>
        <taxon>Bacillati</taxon>
        <taxon>Actinomycetota</taxon>
        <taxon>Actinomycetes</taxon>
        <taxon>Pseudonocardiales</taxon>
        <taxon>Pseudonocardiaceae</taxon>
        <taxon>Actinomycetospora</taxon>
    </lineage>
</organism>
<evidence type="ECO:0000313" key="4">
    <source>
        <dbReference type="Proteomes" id="UP001595909"/>
    </source>
</evidence>